<gene>
    <name evidence="1" type="ORF">DCP95_05030</name>
</gene>
<dbReference type="SUPFAM" id="SSF54690">
    <property type="entry name" value="Molybdopterin synthase subunit MoaE"/>
    <property type="match status" value="1"/>
</dbReference>
<evidence type="ECO:0000313" key="1">
    <source>
        <dbReference type="EMBL" id="HAN23921.1"/>
    </source>
</evidence>
<proteinExistence type="predicted"/>
<dbReference type="Proteomes" id="UP000257479">
    <property type="component" value="Unassembled WGS sequence"/>
</dbReference>
<evidence type="ECO:0000313" key="2">
    <source>
        <dbReference type="Proteomes" id="UP000257479"/>
    </source>
</evidence>
<dbReference type="EMBL" id="DMNG01000084">
    <property type="protein sequence ID" value="HAN23921.1"/>
    <property type="molecule type" value="Genomic_DNA"/>
</dbReference>
<reference evidence="1 2" key="1">
    <citation type="journal article" date="2018" name="Nat. Biotechnol.">
        <title>A standardized bacterial taxonomy based on genome phylogeny substantially revises the tree of life.</title>
        <authorList>
            <person name="Parks D.H."/>
            <person name="Chuvochina M."/>
            <person name="Waite D.W."/>
            <person name="Rinke C."/>
            <person name="Skarshewski A."/>
            <person name="Chaumeil P.A."/>
            <person name="Hugenholtz P."/>
        </authorList>
    </citation>
    <scope>NUCLEOTIDE SEQUENCE [LARGE SCALE GENOMIC DNA]</scope>
    <source>
        <strain evidence="1">UBA9152</strain>
    </source>
</reference>
<dbReference type="InterPro" id="IPR036563">
    <property type="entry name" value="MoaE_sf"/>
</dbReference>
<comment type="caution">
    <text evidence="1">The sequence shown here is derived from an EMBL/GenBank/DDBJ whole genome shotgun (WGS) entry which is preliminary data.</text>
</comment>
<dbReference type="GO" id="GO:0006777">
    <property type="term" value="P:Mo-molybdopterin cofactor biosynthetic process"/>
    <property type="evidence" value="ECO:0007669"/>
    <property type="project" value="InterPro"/>
</dbReference>
<dbReference type="AlphaFoldDB" id="A0A3C1KB68"/>
<name>A0A3C1KB68_9MICO</name>
<dbReference type="Pfam" id="PF02391">
    <property type="entry name" value="MoaE"/>
    <property type="match status" value="1"/>
</dbReference>
<dbReference type="Gene3D" id="3.90.1170.40">
    <property type="entry name" value="Molybdopterin biosynthesis MoaE subunit"/>
    <property type="match status" value="1"/>
</dbReference>
<protein>
    <submittedName>
        <fullName evidence="1">Uncharacterized protein</fullName>
    </submittedName>
</protein>
<accession>A0A3C1KB68</accession>
<dbReference type="InterPro" id="IPR003448">
    <property type="entry name" value="Mopterin_biosynth_MoaE"/>
</dbReference>
<organism evidence="1 2">
    <name type="scientific">Microbacterium ginsengisoli</name>
    <dbReference type="NCBI Taxonomy" id="400772"/>
    <lineage>
        <taxon>Bacteria</taxon>
        <taxon>Bacillati</taxon>
        <taxon>Actinomycetota</taxon>
        <taxon>Actinomycetes</taxon>
        <taxon>Micrococcales</taxon>
        <taxon>Microbacteriaceae</taxon>
        <taxon>Microbacterium</taxon>
    </lineage>
</organism>
<sequence>MLARISAASLDLSQHIDAVDDPACGAVTTFIGRVRDHDPDAAASVVADAVACGVAVVDDAAPDDEADWMPHAVSSDVIARPPKMPSARRRSTRVRMS</sequence>